<sequence>MADVAFVPHQQPKGRSWSLFSWTPTSVTLAQAAENRLLSRFQYFKPASTLVGAATPQEAREAVQETTELPTPTKDISQDIASVQSTEPNESLIARVGLVDVGDGQMINTLVIDRTDEKLHHTTGAGILRRELSHGSGGEMVHLEQDVAPVEEVGRTGTKKKTLVMAHGYGAGLGFFYRNFAGLSDVSGWRIYAIDWLGMANSSRPPFPKLKRGATDDEIVEDAETFFVESLEKWREANGIDSMTLMGHSLGGYLSACYALKHPERVEKLVLVSPAGVGKIPEGQEAALRRRGFLPALFTTLWSWNVTPMSVIRTMGPWGPSLVRKYTSRRFAYLDQSDADDLHSYIYHISAQTGSGEFALARLLLPGAWARKPLHDRLANLKMPTTFLYGAHDWMDYHAAMSAVKGMKVPTRIARVADSGHHLYLDNPMGFNNAMIAEMVNKDVARKGVEDVEYVHVNDRR</sequence>
<dbReference type="RefSeq" id="XP_016611133.1">
    <property type="nucleotide sequence ID" value="XM_016757142.1"/>
</dbReference>
<dbReference type="EMBL" id="KQ257452">
    <property type="protein sequence ID" value="KND03094.1"/>
    <property type="molecule type" value="Genomic_DNA"/>
</dbReference>
<proteinExistence type="inferred from homology"/>
<name>A0A0L0HQ88_SPIPD</name>
<dbReference type="RefSeq" id="XP_016611149.1">
    <property type="nucleotide sequence ID" value="XM_016757147.1"/>
</dbReference>
<dbReference type="InterPro" id="IPR029058">
    <property type="entry name" value="AB_hydrolase_fold"/>
</dbReference>
<feature type="domain" description="AB hydrolase-1" evidence="2">
    <location>
        <begin position="162"/>
        <end position="428"/>
    </location>
</feature>
<dbReference type="GeneID" id="27692121"/>
<comment type="similarity">
    <text evidence="1">Belongs to the peptidase S33 family. ABHD4/ABHD5 subfamily.</text>
</comment>
<dbReference type="GO" id="GO:0006654">
    <property type="term" value="P:phosphatidic acid biosynthetic process"/>
    <property type="evidence" value="ECO:0007669"/>
    <property type="project" value="TreeGrafter"/>
</dbReference>
<dbReference type="VEuPathDB" id="FungiDB:SPPG_08991"/>
<evidence type="ECO:0000313" key="4">
    <source>
        <dbReference type="EMBL" id="KND03110.1"/>
    </source>
</evidence>
<evidence type="ECO:0000256" key="1">
    <source>
        <dbReference type="ARBA" id="ARBA00038097"/>
    </source>
</evidence>
<reference evidence="4 5" key="1">
    <citation type="submission" date="2009-08" db="EMBL/GenBank/DDBJ databases">
        <title>The Genome Sequence of Spizellomyces punctatus strain DAOM BR117.</title>
        <authorList>
            <consortium name="The Broad Institute Genome Sequencing Platform"/>
            <person name="Russ C."/>
            <person name="Cuomo C."/>
            <person name="Shea T."/>
            <person name="Young S.K."/>
            <person name="Zeng Q."/>
            <person name="Koehrsen M."/>
            <person name="Haas B."/>
            <person name="Borodovsky M."/>
            <person name="Guigo R."/>
            <person name="Alvarado L."/>
            <person name="Berlin A."/>
            <person name="Bochicchio J."/>
            <person name="Borenstein D."/>
            <person name="Chapman S."/>
            <person name="Chen Z."/>
            <person name="Engels R."/>
            <person name="Freedman E."/>
            <person name="Gellesch M."/>
            <person name="Goldberg J."/>
            <person name="Griggs A."/>
            <person name="Gujja S."/>
            <person name="Heiman D."/>
            <person name="Hepburn T."/>
            <person name="Howarth C."/>
            <person name="Jen D."/>
            <person name="Larson L."/>
            <person name="Lewis B."/>
            <person name="Mehta T."/>
            <person name="Park D."/>
            <person name="Pearson M."/>
            <person name="Roberts A."/>
            <person name="Saif S."/>
            <person name="Shenoy N."/>
            <person name="Sisk P."/>
            <person name="Stolte C."/>
            <person name="Sykes S."/>
            <person name="Thomson T."/>
            <person name="Walk T."/>
            <person name="White J."/>
            <person name="Yandava C."/>
            <person name="Burger G."/>
            <person name="Gray M.W."/>
            <person name="Holland P.W.H."/>
            <person name="King N."/>
            <person name="Lang F.B.F."/>
            <person name="Roger A.J."/>
            <person name="Ruiz-Trillo I."/>
            <person name="Lander E."/>
            <person name="Nusbaum C."/>
        </authorList>
    </citation>
    <scope>NUCLEOTIDE SEQUENCE [LARGE SCALE GENOMIC DNA]</scope>
    <source>
        <strain evidence="4 5">DAOM BR117</strain>
    </source>
</reference>
<dbReference type="Pfam" id="PF00561">
    <property type="entry name" value="Abhydrolase_1"/>
    <property type="match status" value="1"/>
</dbReference>
<dbReference type="STRING" id="645134.A0A0L0HQ88"/>
<dbReference type="OrthoDB" id="7457040at2759"/>
<dbReference type="VEuPathDB" id="FungiDB:SPPG_08996"/>
<dbReference type="SUPFAM" id="SSF53474">
    <property type="entry name" value="alpha/beta-Hydrolases"/>
    <property type="match status" value="1"/>
</dbReference>
<evidence type="ECO:0000313" key="5">
    <source>
        <dbReference type="Proteomes" id="UP000053201"/>
    </source>
</evidence>
<gene>
    <name evidence="3" type="ORF">SPPG_08991</name>
    <name evidence="4" type="ORF">SPPG_08996</name>
</gene>
<dbReference type="InterPro" id="IPR000073">
    <property type="entry name" value="AB_hydrolase_1"/>
</dbReference>
<accession>A0A0L0HQ88</accession>
<dbReference type="eggNOG" id="KOG4409">
    <property type="taxonomic scope" value="Eukaryota"/>
</dbReference>
<dbReference type="Gene3D" id="3.40.50.1820">
    <property type="entry name" value="alpha/beta hydrolase"/>
    <property type="match status" value="1"/>
</dbReference>
<dbReference type="PANTHER" id="PTHR42886">
    <property type="entry name" value="RE40534P-RELATED"/>
    <property type="match status" value="1"/>
</dbReference>
<dbReference type="AlphaFoldDB" id="A0A0L0HQ88"/>
<organism evidence="4 5">
    <name type="scientific">Spizellomyces punctatus (strain DAOM BR117)</name>
    <dbReference type="NCBI Taxonomy" id="645134"/>
    <lineage>
        <taxon>Eukaryota</taxon>
        <taxon>Fungi</taxon>
        <taxon>Fungi incertae sedis</taxon>
        <taxon>Chytridiomycota</taxon>
        <taxon>Chytridiomycota incertae sedis</taxon>
        <taxon>Chytridiomycetes</taxon>
        <taxon>Spizellomycetales</taxon>
        <taxon>Spizellomycetaceae</taxon>
        <taxon>Spizellomyces</taxon>
    </lineage>
</organism>
<dbReference type="GO" id="GO:0055088">
    <property type="term" value="P:lipid homeostasis"/>
    <property type="evidence" value="ECO:0007669"/>
    <property type="project" value="TreeGrafter"/>
</dbReference>
<dbReference type="GO" id="GO:0042171">
    <property type="term" value="F:lysophosphatidic acid acyltransferase activity"/>
    <property type="evidence" value="ECO:0007669"/>
    <property type="project" value="TreeGrafter"/>
</dbReference>
<dbReference type="GO" id="GO:0005739">
    <property type="term" value="C:mitochondrion"/>
    <property type="evidence" value="ECO:0007669"/>
    <property type="project" value="TreeGrafter"/>
</dbReference>
<evidence type="ECO:0000259" key="2">
    <source>
        <dbReference type="Pfam" id="PF00561"/>
    </source>
</evidence>
<dbReference type="FunCoup" id="A0A0L0HQ88">
    <property type="interactions" value="167"/>
</dbReference>
<dbReference type="Proteomes" id="UP000053201">
    <property type="component" value="Unassembled WGS sequence"/>
</dbReference>
<protein>
    <recommendedName>
        <fullName evidence="2">AB hydrolase-1 domain-containing protein</fullName>
    </recommendedName>
</protein>
<dbReference type="PANTHER" id="PTHR42886:SF29">
    <property type="entry name" value="PUMMELIG, ISOFORM A"/>
    <property type="match status" value="1"/>
</dbReference>
<dbReference type="GO" id="GO:0052689">
    <property type="term" value="F:carboxylic ester hydrolase activity"/>
    <property type="evidence" value="ECO:0007669"/>
    <property type="project" value="TreeGrafter"/>
</dbReference>
<dbReference type="EMBL" id="KQ257452">
    <property type="protein sequence ID" value="KND03110.1"/>
    <property type="molecule type" value="Genomic_DNA"/>
</dbReference>
<evidence type="ECO:0000313" key="3">
    <source>
        <dbReference type="EMBL" id="KND03094.1"/>
    </source>
</evidence>
<keyword evidence="5" id="KW-1185">Reference proteome</keyword>
<dbReference type="GeneID" id="27692116"/>